<dbReference type="AlphaFoldDB" id="A0AB39QDT4"/>
<gene>
    <name evidence="1" type="ORF">AB5J52_00045</name>
</gene>
<reference evidence="1" key="1">
    <citation type="submission" date="2024-07" db="EMBL/GenBank/DDBJ databases">
        <authorList>
            <person name="Yu S.T."/>
        </authorList>
    </citation>
    <scope>NUCLEOTIDE SEQUENCE</scope>
    <source>
        <strain evidence="1">R39</strain>
    </source>
</reference>
<protein>
    <submittedName>
        <fullName evidence="1">Uncharacterized protein</fullName>
    </submittedName>
</protein>
<accession>A0AB39QDT4</accession>
<name>A0AB39QDT4_9ACTN</name>
<proteinExistence type="predicted"/>
<organism evidence="1">
    <name type="scientific">Streptomyces sp. R39</name>
    <dbReference type="NCBI Taxonomy" id="3238631"/>
    <lineage>
        <taxon>Bacteria</taxon>
        <taxon>Bacillati</taxon>
        <taxon>Actinomycetota</taxon>
        <taxon>Actinomycetes</taxon>
        <taxon>Kitasatosporales</taxon>
        <taxon>Streptomycetaceae</taxon>
        <taxon>Streptomyces</taxon>
    </lineage>
</organism>
<sequence>MQNVNDIRRLRGTPLPDEWIKHRLDPYLPDDELTKAITSTLQAHHAAVLHAPAGTGRYTTALHVLTRLPVTDIRQVRREPGDIVDLEGLTDEDTGWILDLRDKEETLHTGFGLHLKETEEHLRAHRSFIVVVTHTDTWGRVADEATELGYLLNPPEGLKALRAHLTHPQPGIDELDKWLAEERIIQAMAGATPATAAHWARIIRTAVGFNSASTEPKPVSELIDPVIQSAHNWRRVLREWHTHNTNSVHRNYLLAAAALDGAPAEAVYDAHTSLGTALDDITPPPRGQQGPGIIELTHTVGAELGTDDRIRFLQPGYAEAVVDYFWVDRPHHAAAFTQWTAEQTTTLPADLGSPLAERVTQWATHYTLAKQNFSILRAITTHWAGSARMRVHAQELLVAAALDPSAGKGARDQYLAWAKNPDTTDLTQRGHTPTVLKRALAGALAELGSAYPQIALKRLAELAANTTHDAVTGAVGHALTTLWDQPSLQEKIRTTLTSWFTSSQDHYTKAARRAFLHLAERTNADAAPLLLAPDGHDIDPWVMEGWRCALDEPITPTLQNAFDIWMDAALVHPALQPTVLNAFTEAVFRSETDRTYLATRFLVLNHAANGWEPARAGQQPTERTRLRDTLVIALRDADPTTLAHAHHAPPQS</sequence>
<dbReference type="RefSeq" id="WP_369220572.1">
    <property type="nucleotide sequence ID" value="NZ_CP163441.1"/>
</dbReference>
<evidence type="ECO:0000313" key="1">
    <source>
        <dbReference type="EMBL" id="XDQ40809.1"/>
    </source>
</evidence>
<dbReference type="EMBL" id="CP163441">
    <property type="protein sequence ID" value="XDQ40809.1"/>
    <property type="molecule type" value="Genomic_DNA"/>
</dbReference>